<dbReference type="Gene3D" id="1.10.10.10">
    <property type="entry name" value="Winged helix-like DNA-binding domain superfamily/Winged helix DNA-binding domain"/>
    <property type="match status" value="1"/>
</dbReference>
<evidence type="ECO:0000256" key="1">
    <source>
        <dbReference type="ARBA" id="ARBA00023015"/>
    </source>
</evidence>
<dbReference type="EMBL" id="CP024915">
    <property type="protein sequence ID" value="AUZ88608.1"/>
    <property type="molecule type" value="Genomic_DNA"/>
</dbReference>
<dbReference type="AlphaFoldDB" id="A0A2L0UHB5"/>
<dbReference type="CDD" id="cd06170">
    <property type="entry name" value="LuxR_C_like"/>
    <property type="match status" value="1"/>
</dbReference>
<dbReference type="RefSeq" id="WP_208739750.1">
    <property type="nucleotide sequence ID" value="NZ_CP024915.1"/>
</dbReference>
<proteinExistence type="predicted"/>
<dbReference type="Gene3D" id="3.40.50.300">
    <property type="entry name" value="P-loop containing nucleotide triphosphate hydrolases"/>
    <property type="match status" value="1"/>
</dbReference>
<organism evidence="6 7">
    <name type="scientific">Arthrobacter agilis</name>
    <dbReference type="NCBI Taxonomy" id="37921"/>
    <lineage>
        <taxon>Bacteria</taxon>
        <taxon>Bacillati</taxon>
        <taxon>Actinomycetota</taxon>
        <taxon>Actinomycetes</taxon>
        <taxon>Micrococcales</taxon>
        <taxon>Micrococcaceae</taxon>
        <taxon>Arthrobacter</taxon>
    </lineage>
</organism>
<dbReference type="GO" id="GO:0006355">
    <property type="term" value="P:regulation of DNA-templated transcription"/>
    <property type="evidence" value="ECO:0007669"/>
    <property type="project" value="InterPro"/>
</dbReference>
<dbReference type="PROSITE" id="PS00622">
    <property type="entry name" value="HTH_LUXR_1"/>
    <property type="match status" value="1"/>
</dbReference>
<feature type="region of interest" description="Disordered" evidence="4">
    <location>
        <begin position="466"/>
        <end position="485"/>
    </location>
</feature>
<evidence type="ECO:0000313" key="6">
    <source>
        <dbReference type="EMBL" id="AUZ88608.1"/>
    </source>
</evidence>
<dbReference type="SUPFAM" id="SSF52540">
    <property type="entry name" value="P-loop containing nucleoside triphosphate hydrolases"/>
    <property type="match status" value="1"/>
</dbReference>
<dbReference type="SMART" id="SM00382">
    <property type="entry name" value="AAA"/>
    <property type="match status" value="1"/>
</dbReference>
<sequence length="904" mass="95613">MFSALSGDVPLVGRSALLSSIERALERDDVYGTFIYGDTGTGKSALARHLLKHLQGESVPFLVSPAPALGAIPYGALAPFLTDATPEDMGSPLSVLRMVMSFFRSRANGRSIVVVVDDAHLLDDDSSHLLAQLVASRTVGLAAFSRSVTPVSDELVSLCRDGLLERFDVGPLNYAEALDLCEQVLGSGIVRGASDRLCDEASGNPLFLKAILDEALMNGSLTRPDGVWTLADGELSIPAALTDLVRAILMEFDDVQRKAFEVLALGEVVAFADLVSVTSEEAVSALLTEGVIRSLPDDPAFAVHTHGLYARIARTLIPLGRSAAMHRELGSSSHGLPLPPRARIRNALWSLDCGEPVEEDRLLDLAPLALTLLDPRSALRFADAIRGEHLAAAARTHRATALLELSRIEDSRNLSRGLLEETGTPELIAAAGVLEVRQLLAAGEDVAGTEAIVTRWSAALDALAPGGSRTSDAGPGTGSGGGPAAGLVDSEQCRVVVQAFGWNLAGRFGETVRVLRPLLGTSTNPRVTALGHAVLAEALGALGRSSEGRNHSVAALALTGSEVHPMPDLHRVAVLRHVSLLVHSGEFEAADQATAAYAPPAGRDYSLTSGSLAVLDAATDVRRGHFSSGLAKLRPALASLRAYDPDALLPYALGVTGWAAAALGEADLVDQCSGELTATQQRGSRPYALLGRAFDDAAHTLLRRGARHSALLQYAAEARRNEWFCCEKDVLELATALADEQSAGLLARAADTMEGAEAAILHDYAAALIAHDAAAIAEAGDRAESFQKYLLATDACRRAMEVYAEAGDARSQRALAAVVRRRRGLIDGGLLVEPVEPEGLSPLTSREREIATLALQGLSNKDIARSLTVSTRTVEGHLYRIYVKLGIGRREELTTELEALLRAT</sequence>
<dbReference type="PANTHER" id="PTHR44688:SF16">
    <property type="entry name" value="DNA-BINDING TRANSCRIPTIONAL ACTIVATOR DEVR_DOSR"/>
    <property type="match status" value="1"/>
</dbReference>
<dbReference type="InterPro" id="IPR016032">
    <property type="entry name" value="Sig_transdc_resp-reg_C-effctor"/>
</dbReference>
<keyword evidence="2" id="KW-0238">DNA-binding</keyword>
<dbReference type="Pfam" id="PF13191">
    <property type="entry name" value="AAA_16"/>
    <property type="match status" value="1"/>
</dbReference>
<dbReference type="SMART" id="SM00421">
    <property type="entry name" value="HTH_LUXR"/>
    <property type="match status" value="1"/>
</dbReference>
<protein>
    <recommendedName>
        <fullName evidence="5">HTH luxR-type domain-containing protein</fullName>
    </recommendedName>
</protein>
<dbReference type="InterPro" id="IPR000792">
    <property type="entry name" value="Tscrpt_reg_LuxR_C"/>
</dbReference>
<evidence type="ECO:0000256" key="4">
    <source>
        <dbReference type="SAM" id="MobiDB-lite"/>
    </source>
</evidence>
<dbReference type="GO" id="GO:0003677">
    <property type="term" value="F:DNA binding"/>
    <property type="evidence" value="ECO:0007669"/>
    <property type="project" value="UniProtKB-KW"/>
</dbReference>
<evidence type="ECO:0000313" key="7">
    <source>
        <dbReference type="Proteomes" id="UP000239187"/>
    </source>
</evidence>
<gene>
    <name evidence="6" type="ORF">CVO76_13890</name>
</gene>
<name>A0A2L0UHB5_9MICC</name>
<feature type="domain" description="HTH luxR-type" evidence="5">
    <location>
        <begin position="836"/>
        <end position="901"/>
    </location>
</feature>
<dbReference type="InterPro" id="IPR003593">
    <property type="entry name" value="AAA+_ATPase"/>
</dbReference>
<keyword evidence="3" id="KW-0804">Transcription</keyword>
<dbReference type="Pfam" id="PF00196">
    <property type="entry name" value="GerE"/>
    <property type="match status" value="1"/>
</dbReference>
<dbReference type="PRINTS" id="PR00038">
    <property type="entry name" value="HTHLUXR"/>
</dbReference>
<dbReference type="InterPro" id="IPR041664">
    <property type="entry name" value="AAA_16"/>
</dbReference>
<dbReference type="PANTHER" id="PTHR44688">
    <property type="entry name" value="DNA-BINDING TRANSCRIPTIONAL ACTIVATOR DEVR_DOSR"/>
    <property type="match status" value="1"/>
</dbReference>
<evidence type="ECO:0000256" key="3">
    <source>
        <dbReference type="ARBA" id="ARBA00023163"/>
    </source>
</evidence>
<dbReference type="SUPFAM" id="SSF46894">
    <property type="entry name" value="C-terminal effector domain of the bipartite response regulators"/>
    <property type="match status" value="1"/>
</dbReference>
<evidence type="ECO:0000256" key="2">
    <source>
        <dbReference type="ARBA" id="ARBA00023125"/>
    </source>
</evidence>
<dbReference type="InterPro" id="IPR027417">
    <property type="entry name" value="P-loop_NTPase"/>
</dbReference>
<dbReference type="PROSITE" id="PS50043">
    <property type="entry name" value="HTH_LUXR_2"/>
    <property type="match status" value="1"/>
</dbReference>
<feature type="compositionally biased region" description="Gly residues" evidence="4">
    <location>
        <begin position="475"/>
        <end position="484"/>
    </location>
</feature>
<accession>A0A2L0UHB5</accession>
<keyword evidence="1" id="KW-0805">Transcription regulation</keyword>
<reference evidence="6 7" key="1">
    <citation type="submission" date="2017-11" db="EMBL/GenBank/DDBJ databases">
        <title>Draft genome of Arthrobacter agilis strain UMCV2, a plant growth-promoting rhizobacterium and biocontrol capacity of phytopathogenic fungi.</title>
        <authorList>
            <person name="Martinez-Camara R."/>
            <person name="Santoyo G."/>
            <person name="Moreno-Hagelsieb G."/>
            <person name="Valencia-Cantero E."/>
        </authorList>
    </citation>
    <scope>NUCLEOTIDE SEQUENCE [LARGE SCALE GENOMIC DNA]</scope>
    <source>
        <strain evidence="6 7">UMCV2</strain>
    </source>
</reference>
<dbReference type="Proteomes" id="UP000239187">
    <property type="component" value="Chromosome"/>
</dbReference>
<dbReference type="InterPro" id="IPR036388">
    <property type="entry name" value="WH-like_DNA-bd_sf"/>
</dbReference>
<evidence type="ECO:0000259" key="5">
    <source>
        <dbReference type="PROSITE" id="PS50043"/>
    </source>
</evidence>